<feature type="compositionally biased region" description="Polar residues" evidence="6">
    <location>
        <begin position="233"/>
        <end position="252"/>
    </location>
</feature>
<dbReference type="PROSITE" id="PS50030">
    <property type="entry name" value="UBA"/>
    <property type="match status" value="1"/>
</dbReference>
<dbReference type="InterPro" id="IPR019734">
    <property type="entry name" value="TPR_rpt"/>
</dbReference>
<dbReference type="InterPro" id="IPR051982">
    <property type="entry name" value="CiliaryAsmbly_MitoImport"/>
</dbReference>
<feature type="compositionally biased region" description="Pro residues" evidence="6">
    <location>
        <begin position="352"/>
        <end position="367"/>
    </location>
</feature>
<evidence type="ECO:0000313" key="8">
    <source>
        <dbReference type="EMBL" id="KND03127.1"/>
    </source>
</evidence>
<dbReference type="SUPFAM" id="SSF48452">
    <property type="entry name" value="TPR-like"/>
    <property type="match status" value="1"/>
</dbReference>
<dbReference type="PANTHER" id="PTHR45984">
    <property type="entry name" value="RNA (RNA) POLYMERASE II ASSOCIATED PROTEIN HOMOLOG"/>
    <property type="match status" value="1"/>
</dbReference>
<feature type="compositionally biased region" description="Basic and acidic residues" evidence="6">
    <location>
        <begin position="552"/>
        <end position="564"/>
    </location>
</feature>
<dbReference type="Proteomes" id="UP000053201">
    <property type="component" value="Unassembled WGS sequence"/>
</dbReference>
<dbReference type="RefSeq" id="XP_016611166.1">
    <property type="nucleotide sequence ID" value="XM_016750485.1"/>
</dbReference>
<dbReference type="eggNOG" id="KOG1124">
    <property type="taxonomic scope" value="Eukaryota"/>
</dbReference>
<feature type="compositionally biased region" description="Basic and acidic residues" evidence="6">
    <location>
        <begin position="526"/>
        <end position="545"/>
    </location>
</feature>
<feature type="region of interest" description="Disordered" evidence="6">
    <location>
        <begin position="1"/>
        <end position="252"/>
    </location>
</feature>
<evidence type="ECO:0000256" key="2">
    <source>
        <dbReference type="ARBA" id="ARBA00022490"/>
    </source>
</evidence>
<evidence type="ECO:0000256" key="3">
    <source>
        <dbReference type="ARBA" id="ARBA00022737"/>
    </source>
</evidence>
<feature type="compositionally biased region" description="Polar residues" evidence="6">
    <location>
        <begin position="155"/>
        <end position="165"/>
    </location>
</feature>
<dbReference type="OMA" id="GMHELVM"/>
<feature type="compositionally biased region" description="Polar residues" evidence="6">
    <location>
        <begin position="175"/>
        <end position="185"/>
    </location>
</feature>
<feature type="region of interest" description="Disordered" evidence="6">
    <location>
        <begin position="342"/>
        <end position="374"/>
    </location>
</feature>
<feature type="compositionally biased region" description="Polar residues" evidence="6">
    <location>
        <begin position="426"/>
        <end position="437"/>
    </location>
</feature>
<evidence type="ECO:0000256" key="1">
    <source>
        <dbReference type="ARBA" id="ARBA00004496"/>
    </source>
</evidence>
<protein>
    <recommendedName>
        <fullName evidence="7">UBA domain-containing protein</fullName>
    </recommendedName>
</protein>
<proteinExistence type="predicted"/>
<dbReference type="FunFam" id="1.10.287.110:FF:000002">
    <property type="entry name" value="putative tyrosine-protein phosphatase auxilin isoform X2"/>
    <property type="match status" value="1"/>
</dbReference>
<dbReference type="InterPro" id="IPR015940">
    <property type="entry name" value="UBA"/>
</dbReference>
<sequence>MDDLGDLAWKSAGLATKPSARSNTPLSQLSASQSGSSTPQNRTPPSFSPSSTPRMAAATSPFIPPSSGQYHNGLSPRTVGGVPGMGTSGLKPAAPLNSRSASPVPPAGVRPDDVFGNLVSFGSGAKQSMANVSLEQQRRAQEQQRQQQTAAGGVSNFQQPHQRSFTPPAPGGQSLKGQSTANPSTAAFLDALGPGLPTGSGRSSGASTPSGHKTYAGVPTKHDFSDLFGDTLNKPSSPTALPAQKSSGMPSMNVGLTNAQPHQQHIASMNLQSGNGTGQWDLDFLARGPSSSPANVNAADDPFDLAYLSQPVSTGTTSRYVTEDDNPLGLLAQPVSAMAKPVSKPVPVSEAPSPPPVQARPLSPPLSTPSNDNTSLDFGIAQIMDMGFDDQSAKAALDATGNNVSAAIDMLVQNREAEQQLKRGSPTRQQGLPSQSGEGRPNAHRVAKFRDDYEDESSDSDYPGSRRKTQADHGRAPSAGSDRTGLTQEKLVQTATAIGASVISNAKSMLAFSKKKISEAVERAQLERENAAIGRSRKESFGRDGDESEYYAAREREGHQRFRDESDEEDDLRRHSPYQRGADAPLSRFRDDSSDEENVPKSRPQPAKSASPATTLFQQHPQSSSTPRRPSTPQPVFQNPPPRQPTPPPPAVVATQQQLSESDMHKTKGNEFFKQGQFADAETSYSAAINCLPARHLNLVALYNNRAAARLKTGNYREAVEDCNQVHELDKKDLKALLRRATAWEALERWESARDDYRMVMAIDSSVKAASQGLARANKALQPPEVAAKSTPPPAVSTASKPQRNALADMAGFEGSSKPMDPYVANAVNTAVQKLREQNQQSEDEEAMKLALKDQIDDQINRWRRGKEDNLRALLSSLDLVLWPELQWKTINLSELITPQQVKVKYMRAVGRVHPDKLSQDSSVEHRLIANAVFSTLNKGWDAFKAQNGIN</sequence>
<dbReference type="VEuPathDB" id="FungiDB:SPPG_02188"/>
<dbReference type="InterPro" id="IPR036869">
    <property type="entry name" value="J_dom_sf"/>
</dbReference>
<comment type="subcellular location">
    <subcellularLocation>
        <location evidence="1">Cytoplasm</location>
    </subcellularLocation>
</comment>
<dbReference type="SUPFAM" id="SSF46934">
    <property type="entry name" value="UBA-like"/>
    <property type="match status" value="1"/>
</dbReference>
<dbReference type="PANTHER" id="PTHR45984:SF1">
    <property type="entry name" value="SPAG1 AXONEMAL DYNEIN ASSEMBLY FACTOR"/>
    <property type="match status" value="1"/>
</dbReference>
<feature type="region of interest" description="Disordered" evidence="6">
    <location>
        <begin position="418"/>
        <end position="487"/>
    </location>
</feature>
<keyword evidence="9" id="KW-1185">Reference proteome</keyword>
<dbReference type="Pfam" id="PF00627">
    <property type="entry name" value="UBA"/>
    <property type="match status" value="1"/>
</dbReference>
<dbReference type="OrthoDB" id="1717591at2759"/>
<dbReference type="Gene3D" id="1.10.8.10">
    <property type="entry name" value="DNA helicase RuvA subunit, C-terminal domain"/>
    <property type="match status" value="1"/>
</dbReference>
<evidence type="ECO:0000313" key="9">
    <source>
        <dbReference type="Proteomes" id="UP000053201"/>
    </source>
</evidence>
<name>A0A0L0HPW1_SPIPD</name>
<keyword evidence="4" id="KW-0802">TPR repeat</keyword>
<dbReference type="STRING" id="645134.A0A0L0HPW1"/>
<feature type="compositionally biased region" description="Polar residues" evidence="6">
    <location>
        <begin position="200"/>
        <end position="211"/>
    </location>
</feature>
<keyword evidence="2" id="KW-0963">Cytoplasm</keyword>
<gene>
    <name evidence="8" type="ORF">SPPG_02188</name>
</gene>
<dbReference type="SMART" id="SM00165">
    <property type="entry name" value="UBA"/>
    <property type="match status" value="1"/>
</dbReference>
<dbReference type="InterPro" id="IPR011990">
    <property type="entry name" value="TPR-like_helical_dom_sf"/>
</dbReference>
<organism evidence="8 9">
    <name type="scientific">Spizellomyces punctatus (strain DAOM BR117)</name>
    <dbReference type="NCBI Taxonomy" id="645134"/>
    <lineage>
        <taxon>Eukaryota</taxon>
        <taxon>Fungi</taxon>
        <taxon>Fungi incertae sedis</taxon>
        <taxon>Chytridiomycota</taxon>
        <taxon>Chytridiomycota incertae sedis</taxon>
        <taxon>Chytridiomycetes</taxon>
        <taxon>Spizellomycetales</taxon>
        <taxon>Spizellomycetaceae</taxon>
        <taxon>Spizellomyces</taxon>
    </lineage>
</organism>
<dbReference type="GeneID" id="27685794"/>
<feature type="compositionally biased region" description="Pro residues" evidence="6">
    <location>
        <begin position="630"/>
        <end position="651"/>
    </location>
</feature>
<feature type="compositionally biased region" description="Polar residues" evidence="6">
    <location>
        <begin position="611"/>
        <end position="620"/>
    </location>
</feature>
<dbReference type="SMART" id="SM00028">
    <property type="entry name" value="TPR"/>
    <property type="match status" value="3"/>
</dbReference>
<evidence type="ECO:0000256" key="5">
    <source>
        <dbReference type="SAM" id="Coils"/>
    </source>
</evidence>
<dbReference type="AlphaFoldDB" id="A0A0L0HPW1"/>
<feature type="compositionally biased region" description="Polar residues" evidence="6">
    <location>
        <begin position="125"/>
        <end position="134"/>
    </location>
</feature>
<evidence type="ECO:0000259" key="7">
    <source>
        <dbReference type="PROSITE" id="PS50030"/>
    </source>
</evidence>
<feature type="coiled-coil region" evidence="5">
    <location>
        <begin position="825"/>
        <end position="855"/>
    </location>
</feature>
<feature type="region of interest" description="Disordered" evidence="6">
    <location>
        <begin position="526"/>
        <end position="663"/>
    </location>
</feature>
<feature type="compositionally biased region" description="Low complexity" evidence="6">
    <location>
        <begin position="26"/>
        <end position="53"/>
    </location>
</feature>
<evidence type="ECO:0000256" key="6">
    <source>
        <dbReference type="SAM" id="MobiDB-lite"/>
    </source>
</evidence>
<dbReference type="EMBL" id="KQ257452">
    <property type="protein sequence ID" value="KND03127.1"/>
    <property type="molecule type" value="Genomic_DNA"/>
</dbReference>
<dbReference type="GO" id="GO:0005829">
    <property type="term" value="C:cytosol"/>
    <property type="evidence" value="ECO:0007669"/>
    <property type="project" value="TreeGrafter"/>
</dbReference>
<dbReference type="GO" id="GO:0005739">
    <property type="term" value="C:mitochondrion"/>
    <property type="evidence" value="ECO:0007669"/>
    <property type="project" value="TreeGrafter"/>
</dbReference>
<dbReference type="FunCoup" id="A0A0L0HPW1">
    <property type="interactions" value="67"/>
</dbReference>
<reference evidence="8 9" key="1">
    <citation type="submission" date="2009-08" db="EMBL/GenBank/DDBJ databases">
        <title>The Genome Sequence of Spizellomyces punctatus strain DAOM BR117.</title>
        <authorList>
            <consortium name="The Broad Institute Genome Sequencing Platform"/>
            <person name="Russ C."/>
            <person name="Cuomo C."/>
            <person name="Shea T."/>
            <person name="Young S.K."/>
            <person name="Zeng Q."/>
            <person name="Koehrsen M."/>
            <person name="Haas B."/>
            <person name="Borodovsky M."/>
            <person name="Guigo R."/>
            <person name="Alvarado L."/>
            <person name="Berlin A."/>
            <person name="Bochicchio J."/>
            <person name="Borenstein D."/>
            <person name="Chapman S."/>
            <person name="Chen Z."/>
            <person name="Engels R."/>
            <person name="Freedman E."/>
            <person name="Gellesch M."/>
            <person name="Goldberg J."/>
            <person name="Griggs A."/>
            <person name="Gujja S."/>
            <person name="Heiman D."/>
            <person name="Hepburn T."/>
            <person name="Howarth C."/>
            <person name="Jen D."/>
            <person name="Larson L."/>
            <person name="Lewis B."/>
            <person name="Mehta T."/>
            <person name="Park D."/>
            <person name="Pearson M."/>
            <person name="Roberts A."/>
            <person name="Saif S."/>
            <person name="Shenoy N."/>
            <person name="Sisk P."/>
            <person name="Stolte C."/>
            <person name="Sykes S."/>
            <person name="Thomson T."/>
            <person name="Walk T."/>
            <person name="White J."/>
            <person name="Yandava C."/>
            <person name="Burger G."/>
            <person name="Gray M.W."/>
            <person name="Holland P.W.H."/>
            <person name="King N."/>
            <person name="Lang F.B.F."/>
            <person name="Roger A.J."/>
            <person name="Ruiz-Trillo I."/>
            <person name="Lander E."/>
            <person name="Nusbaum C."/>
        </authorList>
    </citation>
    <scope>NUCLEOTIDE SEQUENCE [LARGE SCALE GENOMIC DNA]</scope>
    <source>
        <strain evidence="8 9">DAOM BR117</strain>
    </source>
</reference>
<dbReference type="Gene3D" id="1.25.40.10">
    <property type="entry name" value="Tetratricopeptide repeat domain"/>
    <property type="match status" value="1"/>
</dbReference>
<dbReference type="SUPFAM" id="SSF46565">
    <property type="entry name" value="Chaperone J-domain"/>
    <property type="match status" value="1"/>
</dbReference>
<dbReference type="InParanoid" id="A0A0L0HPW1"/>
<accession>A0A0L0HPW1</accession>
<dbReference type="GO" id="GO:0006626">
    <property type="term" value="P:protein targeting to mitochondrion"/>
    <property type="evidence" value="ECO:0007669"/>
    <property type="project" value="TreeGrafter"/>
</dbReference>
<feature type="compositionally biased region" description="Low complexity" evidence="6">
    <location>
        <begin position="342"/>
        <end position="351"/>
    </location>
</feature>
<keyword evidence="5" id="KW-0175">Coiled coil</keyword>
<keyword evidence="3" id="KW-0677">Repeat</keyword>
<dbReference type="GO" id="GO:0031072">
    <property type="term" value="F:heat shock protein binding"/>
    <property type="evidence" value="ECO:0007669"/>
    <property type="project" value="TreeGrafter"/>
</dbReference>
<dbReference type="InterPro" id="IPR009060">
    <property type="entry name" value="UBA-like_sf"/>
</dbReference>
<dbReference type="eggNOG" id="KOG0431">
    <property type="taxonomic scope" value="Eukaryota"/>
</dbReference>
<dbReference type="Gene3D" id="1.10.287.110">
    <property type="entry name" value="DnaJ domain"/>
    <property type="match status" value="1"/>
</dbReference>
<feature type="domain" description="UBA" evidence="7">
    <location>
        <begin position="370"/>
        <end position="414"/>
    </location>
</feature>
<evidence type="ECO:0000256" key="4">
    <source>
        <dbReference type="ARBA" id="ARBA00022803"/>
    </source>
</evidence>